<dbReference type="HOGENOM" id="CLU_281313_0_0_1"/>
<dbReference type="EMBL" id="GL870882">
    <property type="protein sequence ID" value="EIJ87521.1"/>
    <property type="molecule type" value="Genomic_DNA"/>
</dbReference>
<dbReference type="InParanoid" id="I3EE74"/>
<evidence type="ECO:0000313" key="2">
    <source>
        <dbReference type="Proteomes" id="UP000002872"/>
    </source>
</evidence>
<sequence length="1114" mass="129831">MKIMRGKRKKIFIILIITYLYTKLNRIIICTAPEEPIYQISDSYTENIDGLIPIEHSDEMNTYYTQNTLDSMYNTYSHGYTNEITSDYYLGACDIEHSCVNNTEYAPPEAPYYSWSDLPCTSTDNTSYQNIEEHTQAQINDSYLNTAGPSSSYIEYVPNTAYNTWENEEKTEPLTYSELYSGIAKEAPSYVIMQTIPDNNTYVNTGNEYTDTGYTDTATETSINYSNINIEDMCSERKKLCTGLGKEPKINILQNIKITPSIASTSKNLELNTNSNQDINSELIEICASMGVNTDAAQLETIVVKNYSTEYTNLMSSMKRYKSRSYASKNRSMQKNKKIHDSTKLSDYRYGNLRPVMRDFVKSKKTLWMVLYECKGHDIVKLIFNLEELSRNKEVADSIFAPVGLPYYSGFMYDLYEYLLKNTPSYYRPFFEGASCKKKSSVLHAMALGNIYIKRELNIGWCAESIFYIAYFLNKEIGGNLSKETKLKRQLHAILGIPEIYEDLFYMPRSMLEDIKCNVLEIDKDIPGLKLQDKPKFLECLMIVCYLSDKTQGDMNSMFFSYAAIERLAIKYDWYTYTDTQMYIEIYRVFCMFYNYVSAIYCMTKQDILKKSFGSSTTDISESVLPIKTQKDRPEFVFNKKHTPVPSNYRMLFLGKETIVSQMYVKCRIKIIKKEINYKGVDKKLRRICEPLTYCIGNYTAVQLSFHHHYHIQFVDNTRHRVHVVHLPFYTSKTNGTIEYLYVHTIKDIVEHLKSTFGIQTPEDSPFTNNVYPFKYNRNRKTWSLISDDITLSKTMLDMHNLKHDVIFYHIEENIKTTEFVFVQFNTISMDIYTDKILAISKLEIQNRKQIEDDKNGIKPRIPLFFSKFISSAVHLSPYWLKTTKYEVKQIDSYTDLVPVEFLHYLIKEITRFIKPYRIIELNNTFVYIKNYYTDFFIIGLMSKYEDCGCYSMNIIQETDNENEVILEWLTHLPTSIEEYTNYCLDLSHSFANSSSESSISSNSKNRTLNLFLNMLKRKSEFMDMVCYGLLVGNKVNENETGTFPIICPTIRHFISKLKNQLTMSIDKYVPIINNIEGMTDIVISVKNTNYTKSKLGIHYDICDIIFRSYTLNL</sequence>
<evidence type="ECO:0000313" key="1">
    <source>
        <dbReference type="EMBL" id="EIJ87521.1"/>
    </source>
</evidence>
<dbReference type="VEuPathDB" id="MicrosporidiaDB:NEQG_02402"/>
<organism evidence="1 2">
    <name type="scientific">Nematocida parisii (strain ERTm3)</name>
    <name type="common">Nematode killer fungus</name>
    <dbReference type="NCBI Taxonomy" id="935791"/>
    <lineage>
        <taxon>Eukaryota</taxon>
        <taxon>Fungi</taxon>
        <taxon>Fungi incertae sedis</taxon>
        <taxon>Microsporidia</taxon>
        <taxon>Nematocida</taxon>
    </lineage>
</organism>
<dbReference type="OrthoDB" id="2192140at2759"/>
<accession>I3EE74</accession>
<protein>
    <submittedName>
        <fullName evidence="1">Uncharacterized protein</fullName>
    </submittedName>
</protein>
<dbReference type="AlphaFoldDB" id="I3EE74"/>
<dbReference type="Proteomes" id="UP000002872">
    <property type="component" value="Unassembled WGS sequence"/>
</dbReference>
<name>I3EE74_NEMP3</name>
<gene>
    <name evidence="1" type="ORF">NEQG_02402</name>
</gene>
<keyword evidence="2" id="KW-1185">Reference proteome</keyword>
<proteinExistence type="predicted"/>
<reference evidence="1" key="1">
    <citation type="submission" date="2011-01" db="EMBL/GenBank/DDBJ databases">
        <title>The Genome Sequence of Nematocida parisii strain ERTm3.</title>
        <authorList>
            <consortium name="The Broad Institute Genome Sequencing Platform"/>
            <consortium name="The Broad Institute Genome Sequencing Center for Infectious Disease"/>
            <person name="Cuomo C."/>
            <person name="Troemel E."/>
            <person name="Young S.K."/>
            <person name="Zeng Q."/>
            <person name="Gargeya S."/>
            <person name="Fitzgerald M."/>
            <person name="Haas B."/>
            <person name="Abouelleil A."/>
            <person name="Alvarado L."/>
            <person name="Arachchi H.M."/>
            <person name="Berlin A."/>
            <person name="Chapman S.B."/>
            <person name="Gearin G."/>
            <person name="Goldberg J."/>
            <person name="Griggs A."/>
            <person name="Gujja S."/>
            <person name="Hansen M."/>
            <person name="Heiman D."/>
            <person name="Howarth C."/>
            <person name="Larimer J."/>
            <person name="Lui A."/>
            <person name="MacDonald P.J.P."/>
            <person name="McCowen C."/>
            <person name="Montmayeur A."/>
            <person name="Murphy C."/>
            <person name="Neiman D."/>
            <person name="Pearson M."/>
            <person name="Priest M."/>
            <person name="Roberts A."/>
            <person name="Saif S."/>
            <person name="Shea T."/>
            <person name="Sisk P."/>
            <person name="Stolte C."/>
            <person name="Sykes S."/>
            <person name="Wortman J."/>
            <person name="Nusbaum C."/>
            <person name="Birren B."/>
        </authorList>
    </citation>
    <scope>NUCLEOTIDE SEQUENCE</scope>
    <source>
        <strain evidence="1">ERTm3</strain>
    </source>
</reference>